<keyword evidence="6 7" id="KW-0472">Membrane</keyword>
<organism evidence="9 10">
    <name type="scientific">Paenibacillus psychroresistens</name>
    <dbReference type="NCBI Taxonomy" id="1778678"/>
    <lineage>
        <taxon>Bacteria</taxon>
        <taxon>Bacillati</taxon>
        <taxon>Bacillota</taxon>
        <taxon>Bacilli</taxon>
        <taxon>Bacillales</taxon>
        <taxon>Paenibacillaceae</taxon>
        <taxon>Paenibacillus</taxon>
    </lineage>
</organism>
<feature type="domain" description="ABC transmembrane type-1" evidence="8">
    <location>
        <begin position="70"/>
        <end position="258"/>
    </location>
</feature>
<feature type="transmembrane region" description="Helical" evidence="7">
    <location>
        <begin position="73"/>
        <end position="93"/>
    </location>
</feature>
<dbReference type="KEGG" id="ppsc:EHS13_24175"/>
<dbReference type="Pfam" id="PF00528">
    <property type="entry name" value="BPD_transp_1"/>
    <property type="match status" value="1"/>
</dbReference>
<evidence type="ECO:0000313" key="10">
    <source>
        <dbReference type="Proteomes" id="UP000426246"/>
    </source>
</evidence>
<reference evidence="10" key="1">
    <citation type="submission" date="2018-11" db="EMBL/GenBank/DDBJ databases">
        <title>Complete genome sequence of Paenibacillus sp. ML311-T8.</title>
        <authorList>
            <person name="Nam Y.-D."/>
            <person name="Kang J."/>
            <person name="Chung W.-H."/>
            <person name="Park Y.S."/>
        </authorList>
    </citation>
    <scope>NUCLEOTIDE SEQUENCE [LARGE SCALE GENOMIC DNA]</scope>
    <source>
        <strain evidence="10">ML311-T8</strain>
    </source>
</reference>
<dbReference type="AlphaFoldDB" id="A0A6B8RQJ9"/>
<dbReference type="RefSeq" id="WP_155702864.1">
    <property type="nucleotide sequence ID" value="NZ_CP034235.1"/>
</dbReference>
<dbReference type="Gene3D" id="1.10.3720.10">
    <property type="entry name" value="MetI-like"/>
    <property type="match status" value="1"/>
</dbReference>
<keyword evidence="3" id="KW-1003">Cell membrane</keyword>
<keyword evidence="2 7" id="KW-0813">Transport</keyword>
<dbReference type="CDD" id="cd06261">
    <property type="entry name" value="TM_PBP2"/>
    <property type="match status" value="1"/>
</dbReference>
<dbReference type="OrthoDB" id="187395at2"/>
<evidence type="ECO:0000259" key="8">
    <source>
        <dbReference type="PROSITE" id="PS50928"/>
    </source>
</evidence>
<dbReference type="InterPro" id="IPR035906">
    <property type="entry name" value="MetI-like_sf"/>
</dbReference>
<evidence type="ECO:0000256" key="7">
    <source>
        <dbReference type="RuleBase" id="RU363032"/>
    </source>
</evidence>
<evidence type="ECO:0000256" key="1">
    <source>
        <dbReference type="ARBA" id="ARBA00004651"/>
    </source>
</evidence>
<feature type="transmembrane region" description="Helical" evidence="7">
    <location>
        <begin position="180"/>
        <end position="205"/>
    </location>
</feature>
<dbReference type="GO" id="GO:0005886">
    <property type="term" value="C:plasma membrane"/>
    <property type="evidence" value="ECO:0007669"/>
    <property type="project" value="UniProtKB-SubCell"/>
</dbReference>
<sequence length="274" mass="29947">MIQSSRISRGLANLVLSLVMVVLIAPMLLIINVSLKNKEEFLNFPVTIVKSIHWRNFHDAWVMADMGVYFKNSILLTVLSAGGTCLIATLAAYPIARKHFVGANAIYLLFLSALFLPVGLVPLLFVMKSLGFINTYYGFIFLKIGGSLSIATFILVGFIKGVPKELDEAAAIDGCGYLRFIMTIMFPLILPAASTVLMLVGMGVWNDFIGPLIFLTDKSMRPLTAGLYIFFGQYSTNWTILAAAVIMVSLPLIVAYVFLQRFIVSGVTSGAIKG</sequence>
<gene>
    <name evidence="9" type="ORF">EHS13_24175</name>
</gene>
<feature type="transmembrane region" description="Helical" evidence="7">
    <location>
        <begin position="238"/>
        <end position="259"/>
    </location>
</feature>
<dbReference type="InterPro" id="IPR000515">
    <property type="entry name" value="MetI-like"/>
</dbReference>
<evidence type="ECO:0000313" key="9">
    <source>
        <dbReference type="EMBL" id="QGQ97763.1"/>
    </source>
</evidence>
<dbReference type="SUPFAM" id="SSF161098">
    <property type="entry name" value="MetI-like"/>
    <property type="match status" value="1"/>
</dbReference>
<keyword evidence="4 7" id="KW-0812">Transmembrane</keyword>
<evidence type="ECO:0000256" key="3">
    <source>
        <dbReference type="ARBA" id="ARBA00022475"/>
    </source>
</evidence>
<feature type="transmembrane region" description="Helical" evidence="7">
    <location>
        <begin position="105"/>
        <end position="125"/>
    </location>
</feature>
<accession>A0A6B8RQJ9</accession>
<dbReference type="PANTHER" id="PTHR43744">
    <property type="entry name" value="ABC TRANSPORTER PERMEASE PROTEIN MG189-RELATED-RELATED"/>
    <property type="match status" value="1"/>
</dbReference>
<evidence type="ECO:0000256" key="4">
    <source>
        <dbReference type="ARBA" id="ARBA00022692"/>
    </source>
</evidence>
<comment type="subcellular location">
    <subcellularLocation>
        <location evidence="1 7">Cell membrane</location>
        <topology evidence="1 7">Multi-pass membrane protein</topology>
    </subcellularLocation>
</comment>
<evidence type="ECO:0000256" key="6">
    <source>
        <dbReference type="ARBA" id="ARBA00023136"/>
    </source>
</evidence>
<evidence type="ECO:0000256" key="5">
    <source>
        <dbReference type="ARBA" id="ARBA00022989"/>
    </source>
</evidence>
<name>A0A6B8RQJ9_9BACL</name>
<dbReference type="EMBL" id="CP034235">
    <property type="protein sequence ID" value="QGQ97763.1"/>
    <property type="molecule type" value="Genomic_DNA"/>
</dbReference>
<keyword evidence="5 7" id="KW-1133">Transmembrane helix</keyword>
<dbReference type="PANTHER" id="PTHR43744:SF12">
    <property type="entry name" value="ABC TRANSPORTER PERMEASE PROTEIN MG189-RELATED"/>
    <property type="match status" value="1"/>
</dbReference>
<evidence type="ECO:0000256" key="2">
    <source>
        <dbReference type="ARBA" id="ARBA00022448"/>
    </source>
</evidence>
<protein>
    <submittedName>
        <fullName evidence="9">Carbohydrate ABC transporter permease</fullName>
    </submittedName>
</protein>
<comment type="similarity">
    <text evidence="7">Belongs to the binding-protein-dependent transport system permease family.</text>
</comment>
<proteinExistence type="inferred from homology"/>
<dbReference type="PROSITE" id="PS50928">
    <property type="entry name" value="ABC_TM1"/>
    <property type="match status" value="1"/>
</dbReference>
<dbReference type="Proteomes" id="UP000426246">
    <property type="component" value="Chromosome"/>
</dbReference>
<feature type="transmembrane region" description="Helical" evidence="7">
    <location>
        <begin position="12"/>
        <end position="35"/>
    </location>
</feature>
<feature type="transmembrane region" description="Helical" evidence="7">
    <location>
        <begin position="137"/>
        <end position="159"/>
    </location>
</feature>
<keyword evidence="10" id="KW-1185">Reference proteome</keyword>
<dbReference type="GO" id="GO:0055085">
    <property type="term" value="P:transmembrane transport"/>
    <property type="evidence" value="ECO:0007669"/>
    <property type="project" value="InterPro"/>
</dbReference>